<name>A0A1M2VQS1_TRAPU</name>
<dbReference type="OMA" id="FNTERVI"/>
<sequence length="595" mass="66995">MSALYRLPREALQMICDSLLQPEPVLAHKSKGFATLLAVAITSRFFHEHALNAIWNTLPGYSMLLYTLPRDAWIAEVKPLGQQDLTSITELSMIRPLVAADFIRLKHYAWRIKHLMLPMGRDYFPKRAQNHQPRPSVLKALADAFRLEMPGEIMLPNLFTLYVGCLDNSDLPALKILFRSVDVLFGPKLRDFFITTDRPPRDAFGAALAILTEVCPGLLSFNTERVIRSSPLAPSVSRALCTFDSLDVVRTGSIPISPEALLHLAGLVSLQVLECQMELDSEDQFLAMFEHAEDKGYFPALVDISLVHQSSLALPTVVLRAVSSPFLEAVIVEVRKGLIPAQVVKDIFTLIASRKGHAHMREVEVGVTWKFDPGDVFTFDTIKPLLALPELTSVIVGGFAHYAIDNYALFTIATAWPHLRKLSLVPQTLDDPPKPLATLAGLISFAQNCPELYSLGLTLNTDPRQLLTFYVVMRPGFGMEQRKLVKLDVGRSRIEDPIVVAVFLSDLFPELLEIKNDFASEVDLEEFRGDDEDERKRILADIVYEDRWSDVEWTYLPRFVQIRKQERNWGKKMGRKTLPPMKITHTADATRLGDL</sequence>
<evidence type="ECO:0000313" key="2">
    <source>
        <dbReference type="Proteomes" id="UP000184267"/>
    </source>
</evidence>
<protein>
    <recommendedName>
        <fullName evidence="3">F-box domain-containing protein</fullName>
    </recommendedName>
</protein>
<dbReference type="Proteomes" id="UP000184267">
    <property type="component" value="Unassembled WGS sequence"/>
</dbReference>
<comment type="caution">
    <text evidence="1">The sequence shown here is derived from an EMBL/GenBank/DDBJ whole genome shotgun (WGS) entry which is preliminary data.</text>
</comment>
<dbReference type="AlphaFoldDB" id="A0A1M2VQS1"/>
<dbReference type="InterPro" id="IPR032675">
    <property type="entry name" value="LRR_dom_sf"/>
</dbReference>
<keyword evidence="2" id="KW-1185">Reference proteome</keyword>
<accession>A0A1M2VQS1</accession>
<reference evidence="1 2" key="1">
    <citation type="submission" date="2016-10" db="EMBL/GenBank/DDBJ databases">
        <title>Genome sequence of the basidiomycete white-rot fungus Trametes pubescens.</title>
        <authorList>
            <person name="Makela M.R."/>
            <person name="Granchi Z."/>
            <person name="Peng M."/>
            <person name="De Vries R.P."/>
            <person name="Grigoriev I."/>
            <person name="Riley R."/>
            <person name="Hilden K."/>
        </authorList>
    </citation>
    <scope>NUCLEOTIDE SEQUENCE [LARGE SCALE GENOMIC DNA]</scope>
    <source>
        <strain evidence="1 2">FBCC735</strain>
    </source>
</reference>
<dbReference type="STRING" id="154538.A0A1M2VQS1"/>
<gene>
    <name evidence="1" type="ORF">TRAPUB_13651</name>
</gene>
<evidence type="ECO:0000313" key="1">
    <source>
        <dbReference type="EMBL" id="OJT09908.1"/>
    </source>
</evidence>
<dbReference type="OrthoDB" id="2800603at2759"/>
<dbReference type="EMBL" id="MNAD01000872">
    <property type="protein sequence ID" value="OJT09908.1"/>
    <property type="molecule type" value="Genomic_DNA"/>
</dbReference>
<organism evidence="1 2">
    <name type="scientific">Trametes pubescens</name>
    <name type="common">White-rot fungus</name>
    <dbReference type="NCBI Taxonomy" id="154538"/>
    <lineage>
        <taxon>Eukaryota</taxon>
        <taxon>Fungi</taxon>
        <taxon>Dikarya</taxon>
        <taxon>Basidiomycota</taxon>
        <taxon>Agaricomycotina</taxon>
        <taxon>Agaricomycetes</taxon>
        <taxon>Polyporales</taxon>
        <taxon>Polyporaceae</taxon>
        <taxon>Trametes</taxon>
    </lineage>
</organism>
<proteinExistence type="predicted"/>
<evidence type="ECO:0008006" key="3">
    <source>
        <dbReference type="Google" id="ProtNLM"/>
    </source>
</evidence>
<dbReference type="Gene3D" id="3.80.10.10">
    <property type="entry name" value="Ribonuclease Inhibitor"/>
    <property type="match status" value="1"/>
</dbReference>